<gene>
    <name evidence="9" type="ORF">GCM10011502_09370</name>
</gene>
<dbReference type="CDD" id="cd03426">
    <property type="entry name" value="NUDIX_CoAse_Nudt7"/>
    <property type="match status" value="1"/>
</dbReference>
<evidence type="ECO:0000256" key="7">
    <source>
        <dbReference type="SAM" id="Phobius"/>
    </source>
</evidence>
<evidence type="ECO:0000256" key="4">
    <source>
        <dbReference type="ARBA" id="ARBA00022801"/>
    </source>
</evidence>
<protein>
    <submittedName>
        <fullName evidence="9">Coenzyme A pyrophosphatase</fullName>
    </submittedName>
</protein>
<keyword evidence="3" id="KW-0479">Metal-binding</keyword>
<organism evidence="9 10">
    <name type="scientific">Oceanisphaera marina</name>
    <dbReference type="NCBI Taxonomy" id="2017550"/>
    <lineage>
        <taxon>Bacteria</taxon>
        <taxon>Pseudomonadati</taxon>
        <taxon>Pseudomonadota</taxon>
        <taxon>Gammaproteobacteria</taxon>
        <taxon>Aeromonadales</taxon>
        <taxon>Aeromonadaceae</taxon>
        <taxon>Oceanisphaera</taxon>
    </lineage>
</organism>
<evidence type="ECO:0000256" key="2">
    <source>
        <dbReference type="ARBA" id="ARBA00001946"/>
    </source>
</evidence>
<reference evidence="10" key="1">
    <citation type="journal article" date="2019" name="Int. J. Syst. Evol. Microbiol.">
        <title>The Global Catalogue of Microorganisms (GCM) 10K type strain sequencing project: providing services to taxonomists for standard genome sequencing and annotation.</title>
        <authorList>
            <consortium name="The Broad Institute Genomics Platform"/>
            <consortium name="The Broad Institute Genome Sequencing Center for Infectious Disease"/>
            <person name="Wu L."/>
            <person name="Ma J."/>
        </authorList>
    </citation>
    <scope>NUCLEOTIDE SEQUENCE [LARGE SCALE GENOMIC DNA]</scope>
    <source>
        <strain evidence="10">CGMCC 1.15923</strain>
    </source>
</reference>
<evidence type="ECO:0000256" key="6">
    <source>
        <dbReference type="ARBA" id="ARBA00023211"/>
    </source>
</evidence>
<feature type="transmembrane region" description="Helical" evidence="7">
    <location>
        <begin position="161"/>
        <end position="182"/>
    </location>
</feature>
<keyword evidence="7" id="KW-1133">Transmembrane helix</keyword>
<keyword evidence="10" id="KW-1185">Reference proteome</keyword>
<proteinExistence type="predicted"/>
<dbReference type="InterPro" id="IPR000086">
    <property type="entry name" value="NUDIX_hydrolase_dom"/>
</dbReference>
<keyword evidence="6" id="KW-0464">Manganese</keyword>
<dbReference type="PROSITE" id="PS51462">
    <property type="entry name" value="NUDIX"/>
    <property type="match status" value="1"/>
</dbReference>
<keyword evidence="7" id="KW-0812">Transmembrane</keyword>
<evidence type="ECO:0000256" key="1">
    <source>
        <dbReference type="ARBA" id="ARBA00001936"/>
    </source>
</evidence>
<dbReference type="Proteomes" id="UP000646152">
    <property type="component" value="Unassembled WGS sequence"/>
</dbReference>
<evidence type="ECO:0000256" key="3">
    <source>
        <dbReference type="ARBA" id="ARBA00022723"/>
    </source>
</evidence>
<feature type="domain" description="Nudix hydrolase" evidence="8">
    <location>
        <begin position="25"/>
        <end position="157"/>
    </location>
</feature>
<evidence type="ECO:0000313" key="10">
    <source>
        <dbReference type="Proteomes" id="UP000646152"/>
    </source>
</evidence>
<evidence type="ECO:0000256" key="5">
    <source>
        <dbReference type="ARBA" id="ARBA00022842"/>
    </source>
</evidence>
<dbReference type="PANTHER" id="PTHR12992:SF11">
    <property type="entry name" value="MITOCHONDRIAL COENZYME A DIPHOSPHATASE NUDT8"/>
    <property type="match status" value="1"/>
</dbReference>
<accession>A0ABQ1IFV8</accession>
<name>A0ABQ1IFV8_9GAMM</name>
<keyword evidence="5" id="KW-0460">Magnesium</keyword>
<dbReference type="EMBL" id="BMKE01000005">
    <property type="protein sequence ID" value="GGB38217.1"/>
    <property type="molecule type" value="Genomic_DNA"/>
</dbReference>
<dbReference type="RefSeq" id="WP_188628935.1">
    <property type="nucleotide sequence ID" value="NZ_BMKE01000005.1"/>
</dbReference>
<dbReference type="InterPro" id="IPR045121">
    <property type="entry name" value="CoAse"/>
</dbReference>
<comment type="cofactor">
    <cofactor evidence="2">
        <name>Mg(2+)</name>
        <dbReference type="ChEBI" id="CHEBI:18420"/>
    </cofactor>
</comment>
<evidence type="ECO:0000313" key="9">
    <source>
        <dbReference type="EMBL" id="GGB38217.1"/>
    </source>
</evidence>
<comment type="cofactor">
    <cofactor evidence="1">
        <name>Mn(2+)</name>
        <dbReference type="ChEBI" id="CHEBI:29035"/>
    </cofactor>
</comment>
<sequence length="187" mass="21297">MTLDELKTRINLMPPLPDPHLPLHAYPAAVLMPLLQTGQGLELVLTRRSRHLRHHPGQVSFPGGRADSSDASLWQTALRESWEEIGLLPEQCQPLAQLQAQYTISGFALTPFVGLIDGSPVFKLNPGEVDELFRVPLDYLLDLRHHHLFHLRRKGRSHQVVFIRWHGLWIWGITAAVIHQFAQQIAR</sequence>
<dbReference type="Gene3D" id="3.90.79.10">
    <property type="entry name" value="Nucleoside Triphosphate Pyrophosphohydrolase"/>
    <property type="match status" value="1"/>
</dbReference>
<evidence type="ECO:0000259" key="8">
    <source>
        <dbReference type="PROSITE" id="PS51462"/>
    </source>
</evidence>
<keyword evidence="7" id="KW-0472">Membrane</keyword>
<dbReference type="SUPFAM" id="SSF55811">
    <property type="entry name" value="Nudix"/>
    <property type="match status" value="1"/>
</dbReference>
<keyword evidence="4" id="KW-0378">Hydrolase</keyword>
<dbReference type="Pfam" id="PF00293">
    <property type="entry name" value="NUDIX"/>
    <property type="match status" value="1"/>
</dbReference>
<comment type="caution">
    <text evidence="9">The sequence shown here is derived from an EMBL/GenBank/DDBJ whole genome shotgun (WGS) entry which is preliminary data.</text>
</comment>
<dbReference type="InterPro" id="IPR015797">
    <property type="entry name" value="NUDIX_hydrolase-like_dom_sf"/>
</dbReference>
<dbReference type="NCBIfam" id="NF007980">
    <property type="entry name" value="PRK10707.1"/>
    <property type="match status" value="1"/>
</dbReference>
<dbReference type="PANTHER" id="PTHR12992">
    <property type="entry name" value="NUDIX HYDROLASE"/>
    <property type="match status" value="1"/>
</dbReference>